<keyword evidence="3" id="KW-1185">Reference proteome</keyword>
<keyword evidence="1" id="KW-0472">Membrane</keyword>
<name>A0ABY8W2Z1_9MYCO</name>
<evidence type="ECO:0000256" key="1">
    <source>
        <dbReference type="SAM" id="Phobius"/>
    </source>
</evidence>
<protein>
    <submittedName>
        <fullName evidence="2">Uncharacterized protein</fullName>
    </submittedName>
</protein>
<dbReference type="Proteomes" id="UP001236585">
    <property type="component" value="Chromosome"/>
</dbReference>
<feature type="transmembrane region" description="Helical" evidence="1">
    <location>
        <begin position="21"/>
        <end position="44"/>
    </location>
</feature>
<dbReference type="EMBL" id="CP126981">
    <property type="protein sequence ID" value="WIM89397.1"/>
    <property type="molecule type" value="Genomic_DNA"/>
</dbReference>
<keyword evidence="1" id="KW-1133">Transmembrane helix</keyword>
<dbReference type="RefSeq" id="WP_285190123.1">
    <property type="nucleotide sequence ID" value="NZ_CP126981.1"/>
</dbReference>
<evidence type="ECO:0000313" key="2">
    <source>
        <dbReference type="EMBL" id="WIM89397.1"/>
    </source>
</evidence>
<sequence>MAVSVDSMSPAATGRTEAKRSVMSIAFSVLATGATIFGAGAALASPSSVSPGDGLLAFHVE</sequence>
<gene>
    <name evidence="2" type="ORF">PT015_08135</name>
</gene>
<evidence type="ECO:0000313" key="3">
    <source>
        <dbReference type="Proteomes" id="UP001236585"/>
    </source>
</evidence>
<accession>A0ABY8W2Z1</accession>
<proteinExistence type="predicted"/>
<keyword evidence="1" id="KW-0812">Transmembrane</keyword>
<reference evidence="2 3" key="1">
    <citation type="journal article" date="2023" name="Microbiol. Resour. Announc.">
        <title>Complete Genome Sequence of Mycobacterium wuenschmanii, a novel Nontuberculous Mycobacterium Isolated from a captive population of Amazon Milk Frogs.</title>
        <authorList>
            <person name="Hicks J."/>
            <person name="Zeineldin M."/>
            <person name="Ward H."/>
            <person name="Wuenschmann A."/>
            <person name="Camp P."/>
            <person name="Farrell D."/>
            <person name="Lehman K."/>
            <person name="Thacker T."/>
            <person name="Cuthbert E."/>
        </authorList>
    </citation>
    <scope>NUCLEOTIDE SEQUENCE [LARGE SCALE GENOMIC DNA]</scope>
    <source>
        <strain evidence="2 3">Wuenschmanii</strain>
    </source>
</reference>
<organism evidence="2 3">
    <name type="scientific">Candidatus Mycobacterium wuenschmannii</name>
    <dbReference type="NCBI Taxonomy" id="3027808"/>
    <lineage>
        <taxon>Bacteria</taxon>
        <taxon>Bacillati</taxon>
        <taxon>Actinomycetota</taxon>
        <taxon>Actinomycetes</taxon>
        <taxon>Mycobacteriales</taxon>
        <taxon>Mycobacteriaceae</taxon>
        <taxon>Mycobacterium</taxon>
    </lineage>
</organism>